<evidence type="ECO:0000313" key="2">
    <source>
        <dbReference type="Proteomes" id="UP000294576"/>
    </source>
</evidence>
<dbReference type="RefSeq" id="WP_132568594.1">
    <property type="nucleotide sequence ID" value="NZ_SMBH01000031.1"/>
</dbReference>
<organism evidence="1 2">
    <name type="scientific">Rhizobium sullae</name>
    <name type="common">Rhizobium hedysari</name>
    <dbReference type="NCBI Taxonomy" id="50338"/>
    <lineage>
        <taxon>Bacteria</taxon>
        <taxon>Pseudomonadati</taxon>
        <taxon>Pseudomonadota</taxon>
        <taxon>Alphaproteobacteria</taxon>
        <taxon>Hyphomicrobiales</taxon>
        <taxon>Rhizobiaceae</taxon>
        <taxon>Rhizobium/Agrobacterium group</taxon>
        <taxon>Rhizobium</taxon>
    </lineage>
</organism>
<sequence>MTPHQFQLSTKFFRAELASDADAVFLPSSHQRSGTFQCVGGRHLYHAGGKQVWDWTGGAAERYKNVSGSVFIEGRHIIMKRSGDAISAGGTYRRDRSFKLFPDVYIQNCRIENVHGSYDATHADVFQLDYSLRSLKIDRLTADTNYQAFYLRPVAPVLSDIDIRRCNIKLNISRESIEKSTLIYLFRNISDVFNSRHSIFLTDVYCEIPRELDPLRYFSPRTGLHFGADDEGAYVWWPDLTQRIKDLRGRPGRIRIGRPPGGDFVPASSTGLNYRSPGYQCMSG</sequence>
<evidence type="ECO:0000313" key="1">
    <source>
        <dbReference type="EMBL" id="TCU06824.1"/>
    </source>
</evidence>
<protein>
    <submittedName>
        <fullName evidence="1">Uncharacterized protein</fullName>
    </submittedName>
</protein>
<dbReference type="EMBL" id="SMBH01000031">
    <property type="protein sequence ID" value="TCU06824.1"/>
    <property type="molecule type" value="Genomic_DNA"/>
</dbReference>
<dbReference type="AlphaFoldDB" id="A0A4R3PRL1"/>
<reference evidence="1 2" key="1">
    <citation type="submission" date="2019-03" db="EMBL/GenBank/DDBJ databases">
        <title>Genomic Encyclopedia of Type Strains, Phase IV (KMG-V): Genome sequencing to study the core and pangenomes of soil and plant-associated prokaryotes.</title>
        <authorList>
            <person name="Whitman W."/>
        </authorList>
    </citation>
    <scope>NUCLEOTIDE SEQUENCE [LARGE SCALE GENOMIC DNA]</scope>
    <source>
        <strain evidence="1 2">Hc14</strain>
    </source>
</reference>
<proteinExistence type="predicted"/>
<accession>A0A4R3PRL1</accession>
<name>A0A4R3PRL1_RHISU</name>
<comment type="caution">
    <text evidence="1">The sequence shown here is derived from an EMBL/GenBank/DDBJ whole genome shotgun (WGS) entry which is preliminary data.</text>
</comment>
<gene>
    <name evidence="1" type="ORF">EV132_13135</name>
</gene>
<dbReference type="Proteomes" id="UP000294576">
    <property type="component" value="Unassembled WGS sequence"/>
</dbReference>